<evidence type="ECO:0000313" key="11">
    <source>
        <dbReference type="EMBL" id="SDB32927.1"/>
    </source>
</evidence>
<keyword evidence="2" id="KW-0813">Transport</keyword>
<accession>A0A1G6CJ63</accession>
<evidence type="ECO:0000256" key="7">
    <source>
        <dbReference type="ARBA" id="ARBA00023136"/>
    </source>
</evidence>
<keyword evidence="4" id="KW-0997">Cell inner membrane</keyword>
<evidence type="ECO:0000256" key="1">
    <source>
        <dbReference type="ARBA" id="ARBA00004429"/>
    </source>
</evidence>
<feature type="transmembrane region" description="Helical" evidence="9">
    <location>
        <begin position="51"/>
        <end position="74"/>
    </location>
</feature>
<organism evidence="11 12">
    <name type="scientific">Eubacterium oxidoreducens</name>
    <dbReference type="NCBI Taxonomy" id="1732"/>
    <lineage>
        <taxon>Bacteria</taxon>
        <taxon>Bacillati</taxon>
        <taxon>Bacillota</taxon>
        <taxon>Clostridia</taxon>
        <taxon>Eubacteriales</taxon>
        <taxon>Eubacteriaceae</taxon>
        <taxon>Eubacterium</taxon>
    </lineage>
</organism>
<keyword evidence="5 9" id="KW-0812">Transmembrane</keyword>
<dbReference type="Proteomes" id="UP000199228">
    <property type="component" value="Unassembled WGS sequence"/>
</dbReference>
<evidence type="ECO:0000256" key="6">
    <source>
        <dbReference type="ARBA" id="ARBA00022989"/>
    </source>
</evidence>
<gene>
    <name evidence="11" type="ORF">SAMN02910417_02447</name>
</gene>
<evidence type="ECO:0000256" key="9">
    <source>
        <dbReference type="SAM" id="Phobius"/>
    </source>
</evidence>
<comment type="subcellular location">
    <subcellularLocation>
        <location evidence="1">Cell inner membrane</location>
        <topology evidence="1">Multi-pass membrane protein</topology>
    </subcellularLocation>
</comment>
<keyword evidence="6 9" id="KW-1133">Transmembrane helix</keyword>
<dbReference type="Pfam" id="PF04290">
    <property type="entry name" value="DctQ"/>
    <property type="match status" value="1"/>
</dbReference>
<feature type="domain" description="Tripartite ATP-independent periplasmic transporters DctQ component" evidence="10">
    <location>
        <begin position="26"/>
        <end position="157"/>
    </location>
</feature>
<keyword evidence="3" id="KW-1003">Cell membrane</keyword>
<feature type="transmembrane region" description="Helical" evidence="9">
    <location>
        <begin position="21"/>
        <end position="39"/>
    </location>
</feature>
<feature type="transmembrane region" description="Helical" evidence="9">
    <location>
        <begin position="139"/>
        <end position="164"/>
    </location>
</feature>
<evidence type="ECO:0000259" key="10">
    <source>
        <dbReference type="Pfam" id="PF04290"/>
    </source>
</evidence>
<sequence length="173" mass="19583">MRYPEKLRKVNNVLGRVGGTMCFVVAAMFLMEAILRYIFRSPTSWMEDYACYLHCLALFMGCAFTFQVQGHVGVDMFKRMADKKTGGANNHRAERTFTIIGYFQTLFFLAILGYSTLKMCINSIRLGSMTAGTYPIPQAVLYIIMTAGCVMMIITVIFIVLDLISSNDEFIEK</sequence>
<dbReference type="AlphaFoldDB" id="A0A1G6CJ63"/>
<keyword evidence="12" id="KW-1185">Reference proteome</keyword>
<protein>
    <submittedName>
        <fullName evidence="11">TRAP-type C4-dicarboxylate transport system, small permease component</fullName>
    </submittedName>
</protein>
<evidence type="ECO:0000256" key="2">
    <source>
        <dbReference type="ARBA" id="ARBA00022448"/>
    </source>
</evidence>
<dbReference type="InterPro" id="IPR007387">
    <property type="entry name" value="TRAP_DctQ"/>
</dbReference>
<dbReference type="EMBL" id="FMXR01000020">
    <property type="protein sequence ID" value="SDB32927.1"/>
    <property type="molecule type" value="Genomic_DNA"/>
</dbReference>
<dbReference type="InterPro" id="IPR055348">
    <property type="entry name" value="DctQ"/>
</dbReference>
<evidence type="ECO:0000256" key="4">
    <source>
        <dbReference type="ARBA" id="ARBA00022519"/>
    </source>
</evidence>
<feature type="transmembrane region" description="Helical" evidence="9">
    <location>
        <begin position="95"/>
        <end position="117"/>
    </location>
</feature>
<dbReference type="GO" id="GO:0005886">
    <property type="term" value="C:plasma membrane"/>
    <property type="evidence" value="ECO:0007669"/>
    <property type="project" value="UniProtKB-SubCell"/>
</dbReference>
<reference evidence="11 12" key="1">
    <citation type="submission" date="2016-10" db="EMBL/GenBank/DDBJ databases">
        <authorList>
            <person name="de Groot N.N."/>
        </authorList>
    </citation>
    <scope>NUCLEOTIDE SEQUENCE [LARGE SCALE GENOMIC DNA]</scope>
    <source>
        <strain evidence="11 12">DSM 3217</strain>
    </source>
</reference>
<proteinExistence type="inferred from homology"/>
<dbReference type="OrthoDB" id="45144at2"/>
<dbReference type="STRING" id="1732.SAMN02910417_02447"/>
<dbReference type="RefSeq" id="WP_090174642.1">
    <property type="nucleotide sequence ID" value="NZ_FMXR01000020.1"/>
</dbReference>
<evidence type="ECO:0000256" key="3">
    <source>
        <dbReference type="ARBA" id="ARBA00022475"/>
    </source>
</evidence>
<dbReference type="PANTHER" id="PTHR35011">
    <property type="entry name" value="2,3-DIKETO-L-GULONATE TRAP TRANSPORTER SMALL PERMEASE PROTEIN YIAM"/>
    <property type="match status" value="1"/>
</dbReference>
<name>A0A1G6CJ63_EUBOX</name>
<evidence type="ECO:0000313" key="12">
    <source>
        <dbReference type="Proteomes" id="UP000199228"/>
    </source>
</evidence>
<comment type="similarity">
    <text evidence="8">Belongs to the TRAP transporter small permease family.</text>
</comment>
<evidence type="ECO:0000256" key="5">
    <source>
        <dbReference type="ARBA" id="ARBA00022692"/>
    </source>
</evidence>
<keyword evidence="7 9" id="KW-0472">Membrane</keyword>
<evidence type="ECO:0000256" key="8">
    <source>
        <dbReference type="ARBA" id="ARBA00038436"/>
    </source>
</evidence>